<dbReference type="Proteomes" id="UP000593892">
    <property type="component" value="Chromosome"/>
</dbReference>
<dbReference type="InterPro" id="IPR002861">
    <property type="entry name" value="Reeler_dom"/>
</dbReference>
<organism evidence="3 4">
    <name type="scientific">Paludibaculum fermentans</name>
    <dbReference type="NCBI Taxonomy" id="1473598"/>
    <lineage>
        <taxon>Bacteria</taxon>
        <taxon>Pseudomonadati</taxon>
        <taxon>Acidobacteriota</taxon>
        <taxon>Terriglobia</taxon>
        <taxon>Bryobacterales</taxon>
        <taxon>Bryobacteraceae</taxon>
        <taxon>Paludibaculum</taxon>
    </lineage>
</organism>
<protein>
    <recommendedName>
        <fullName evidence="2">Reelin domain-containing protein</fullName>
    </recommendedName>
</protein>
<dbReference type="Pfam" id="PF02014">
    <property type="entry name" value="Reeler"/>
    <property type="match status" value="1"/>
</dbReference>
<evidence type="ECO:0000256" key="1">
    <source>
        <dbReference type="SAM" id="SignalP"/>
    </source>
</evidence>
<dbReference type="RefSeq" id="WP_194447183.1">
    <property type="nucleotide sequence ID" value="NZ_CP063849.1"/>
</dbReference>
<accession>A0A7S7NL01</accession>
<dbReference type="NCBIfam" id="NF041895">
    <property type="entry name" value="choice_anch_V"/>
    <property type="match status" value="1"/>
</dbReference>
<dbReference type="CDD" id="cd08544">
    <property type="entry name" value="Reeler"/>
    <property type="match status" value="1"/>
</dbReference>
<feature type="signal peptide" evidence="1">
    <location>
        <begin position="1"/>
        <end position="21"/>
    </location>
</feature>
<keyword evidence="1" id="KW-0732">Signal</keyword>
<gene>
    <name evidence="3" type="ORF">IRI77_22090</name>
</gene>
<dbReference type="AlphaFoldDB" id="A0A7S7NL01"/>
<evidence type="ECO:0000313" key="4">
    <source>
        <dbReference type="Proteomes" id="UP000593892"/>
    </source>
</evidence>
<dbReference type="EMBL" id="CP063849">
    <property type="protein sequence ID" value="QOY85513.1"/>
    <property type="molecule type" value="Genomic_DNA"/>
</dbReference>
<evidence type="ECO:0000259" key="2">
    <source>
        <dbReference type="Pfam" id="PF02014"/>
    </source>
</evidence>
<dbReference type="KEGG" id="pfer:IRI77_22090"/>
<proteinExistence type="predicted"/>
<feature type="domain" description="Reelin" evidence="2">
    <location>
        <begin position="58"/>
        <end position="159"/>
    </location>
</feature>
<reference evidence="3 4" key="1">
    <citation type="submission" date="2020-10" db="EMBL/GenBank/DDBJ databases">
        <title>Complete genome sequence of Paludibaculum fermentans P105T, a facultatively anaerobic acidobacterium capable of dissimilatory Fe(III) reduction.</title>
        <authorList>
            <person name="Dedysh S.N."/>
            <person name="Beletsky A.V."/>
            <person name="Kulichevskaya I.S."/>
            <person name="Mardanov A.V."/>
            <person name="Ravin N.V."/>
        </authorList>
    </citation>
    <scope>NUCLEOTIDE SEQUENCE [LARGE SCALE GENOMIC DNA]</scope>
    <source>
        <strain evidence="3 4">P105</strain>
    </source>
</reference>
<evidence type="ECO:0000313" key="3">
    <source>
        <dbReference type="EMBL" id="QOY85513.1"/>
    </source>
</evidence>
<name>A0A7S7NL01_PALFE</name>
<keyword evidence="4" id="KW-1185">Reference proteome</keyword>
<sequence length="409" mass="41793">MGRRAIQLLVCSAMLGASLWAEVNGAPMFTTNAPGDGICTDCHGGNINTGAGKLTVAMVDAATWTPGQQVRLRVTLADPQARRWGFNVTARLSSDPNSGAGTFALADTTNTRLNNGGGGIQFVTHTLVGTKLGTTGSSTWELLWTPPDSASAGEVTFYAAGNAANGNNQPDTGDKIYTTTLAVSPAASNPTTPAPTVNRIVPRFVFGENWSSKLYLYNTTDSAAKILVFFTGNDGTPSSGVPGGAAPTVDLAAHGSAVIEAPAGGALTEGYASLVLPDGVSGYAVLTKSPPDQPAMETVLNFSSPGVKSSTLAWDDTTLTTQLSLSNPGSENTTVRLTLADPGGQAVASSSIALPAKTKLEVNLKDIPEFTAATGNRGTVVLTVESGSFSVAGFRVGTTSFSAIPSTDK</sequence>
<feature type="chain" id="PRO_5032492724" description="Reelin domain-containing protein" evidence="1">
    <location>
        <begin position="22"/>
        <end position="409"/>
    </location>
</feature>